<dbReference type="SMART" id="SM00959">
    <property type="entry name" value="Rho_N"/>
    <property type="match status" value="1"/>
</dbReference>
<evidence type="ECO:0000256" key="1">
    <source>
        <dbReference type="SAM" id="Phobius"/>
    </source>
</evidence>
<dbReference type="Pfam" id="PF07498">
    <property type="entry name" value="Rho_N"/>
    <property type="match status" value="1"/>
</dbReference>
<dbReference type="InterPro" id="IPR011112">
    <property type="entry name" value="Rho-like_N"/>
</dbReference>
<dbReference type="SUPFAM" id="SSF68912">
    <property type="entry name" value="Rho N-terminal domain-like"/>
    <property type="match status" value="1"/>
</dbReference>
<dbReference type="InterPro" id="IPR036269">
    <property type="entry name" value="Rho_N_sf"/>
</dbReference>
<evidence type="ECO:0000313" key="3">
    <source>
        <dbReference type="EMBL" id="QHT24204.1"/>
    </source>
</evidence>
<evidence type="ECO:0000259" key="2">
    <source>
        <dbReference type="SMART" id="SM00959"/>
    </source>
</evidence>
<keyword evidence="1" id="KW-0812">Transmembrane</keyword>
<protein>
    <recommendedName>
        <fullName evidence="2">Rho termination factor-like N-terminal domain-containing protein</fullName>
    </recommendedName>
</protein>
<dbReference type="EMBL" id="MN739743">
    <property type="protein sequence ID" value="QHT24204.1"/>
    <property type="molecule type" value="Genomic_DNA"/>
</dbReference>
<accession>A0A6C0E561</accession>
<dbReference type="AlphaFoldDB" id="A0A6C0E561"/>
<dbReference type="GO" id="GO:0006353">
    <property type="term" value="P:DNA-templated transcription termination"/>
    <property type="evidence" value="ECO:0007669"/>
    <property type="project" value="InterPro"/>
</dbReference>
<dbReference type="Gene3D" id="1.10.720.10">
    <property type="match status" value="1"/>
</dbReference>
<organism evidence="3">
    <name type="scientific">viral metagenome</name>
    <dbReference type="NCBI Taxonomy" id="1070528"/>
    <lineage>
        <taxon>unclassified sequences</taxon>
        <taxon>metagenomes</taxon>
        <taxon>organismal metagenomes</taxon>
    </lineage>
</organism>
<feature type="domain" description="Rho termination factor-like N-terminal" evidence="2">
    <location>
        <begin position="103"/>
        <end position="144"/>
    </location>
</feature>
<reference evidence="3" key="1">
    <citation type="journal article" date="2020" name="Nature">
        <title>Giant virus diversity and host interactions through global metagenomics.</title>
        <authorList>
            <person name="Schulz F."/>
            <person name="Roux S."/>
            <person name="Paez-Espino D."/>
            <person name="Jungbluth S."/>
            <person name="Walsh D.A."/>
            <person name="Denef V.J."/>
            <person name="McMahon K.D."/>
            <person name="Konstantinidis K.T."/>
            <person name="Eloe-Fadrosh E.A."/>
            <person name="Kyrpides N.C."/>
            <person name="Woyke T."/>
        </authorList>
    </citation>
    <scope>NUCLEOTIDE SEQUENCE</scope>
    <source>
        <strain evidence="3">GVMAG-M-3300023179-138</strain>
    </source>
</reference>
<keyword evidence="1" id="KW-1133">Transmembrane helix</keyword>
<keyword evidence="1" id="KW-0472">Membrane</keyword>
<sequence length="153" mass="17031">MNPPGMETIMLVLSGVVLASGVLYWLWSHIQLMQKKVQLLENAVFELREMLPQAPQAPQAEPAPFEDDWEPEAAAVAAAETQEQTSTPLEALEKEIVPEQSASLDSMPLKELRRLAEQRGIANTSEMRKKELLSVLRSQVSAPIEIQDVVDLE</sequence>
<proteinExistence type="predicted"/>
<name>A0A6C0E561_9ZZZZ</name>
<feature type="transmembrane region" description="Helical" evidence="1">
    <location>
        <begin position="6"/>
        <end position="27"/>
    </location>
</feature>